<gene>
    <name evidence="6" type="ORF">KNW02_13760</name>
</gene>
<dbReference type="PANTHER" id="PTHR43685:SF5">
    <property type="entry name" value="GLYCOSYLTRANSFERASE EPSE-RELATED"/>
    <property type="match status" value="1"/>
</dbReference>
<evidence type="ECO:0000256" key="2">
    <source>
        <dbReference type="ARBA" id="ARBA00022676"/>
    </source>
</evidence>
<dbReference type="InterPro" id="IPR050834">
    <property type="entry name" value="Glycosyltransf_2"/>
</dbReference>
<reference evidence="6" key="1">
    <citation type="submission" date="2021-06" db="EMBL/GenBank/DDBJ databases">
        <title>Paracoccus bacterium XHP0099 sp. nov., isolated from the surface waters of the Yellow Sea.</title>
        <authorList>
            <person name="Xue H."/>
            <person name="Zhang D."/>
        </authorList>
    </citation>
    <scope>NUCLEOTIDE SEQUENCE</scope>
    <source>
        <strain evidence="6">XHP0099</strain>
    </source>
</reference>
<evidence type="ECO:0000259" key="5">
    <source>
        <dbReference type="Pfam" id="PF00535"/>
    </source>
</evidence>
<comment type="similarity">
    <text evidence="1">Belongs to the glycosyltransferase 2 family.</text>
</comment>
<proteinExistence type="inferred from homology"/>
<feature type="region of interest" description="Disordered" evidence="4">
    <location>
        <begin position="1"/>
        <end position="20"/>
    </location>
</feature>
<organism evidence="6 7">
    <name type="scientific">Paracoccus marinaquae</name>
    <dbReference type="NCBI Taxonomy" id="2841926"/>
    <lineage>
        <taxon>Bacteria</taxon>
        <taxon>Pseudomonadati</taxon>
        <taxon>Pseudomonadota</taxon>
        <taxon>Alphaproteobacteria</taxon>
        <taxon>Rhodobacterales</taxon>
        <taxon>Paracoccaceae</taxon>
        <taxon>Paracoccus</taxon>
    </lineage>
</organism>
<accession>A0ABS6AKT5</accession>
<name>A0ABS6AKT5_9RHOB</name>
<dbReference type="Proteomes" id="UP001166191">
    <property type="component" value="Unassembled WGS sequence"/>
</dbReference>
<sequence>MSRQPQNSLSSRITPRRGDETTQAMPCVTILLASYQGARFIQAQLDSIAGQTHPDWRLLVSDDGSRDGTREIVTEFAARQPPDRVRLIEGPAEGATRNFLHLIGQAPAGQMLAFCDQDDMWFPEKLARAVAALEGIEGPAHYAARTIIARHDLKPAGESRRFQRPFGFRNALVQACMAGNTSVFNAPAAALLQAAVPAARAAGIESHDWWAYQLTSGAGARLVHDPRPALMYRQHDESEMGRNDTPGAMARRLGQLFAGDYGAWLGANIRALSPVTDLLTPENLAILQGFEAALHLSPPLAAKRMHGLGLYRHTRAGTAALYLAAATGRLRQARSASTRNR</sequence>
<dbReference type="RefSeq" id="WP_216033855.1">
    <property type="nucleotide sequence ID" value="NZ_JAHKNG010000026.1"/>
</dbReference>
<keyword evidence="2 6" id="KW-0328">Glycosyltransferase</keyword>
<evidence type="ECO:0000313" key="7">
    <source>
        <dbReference type="Proteomes" id="UP001166191"/>
    </source>
</evidence>
<dbReference type="PANTHER" id="PTHR43685">
    <property type="entry name" value="GLYCOSYLTRANSFERASE"/>
    <property type="match status" value="1"/>
</dbReference>
<dbReference type="InterPro" id="IPR001173">
    <property type="entry name" value="Glyco_trans_2-like"/>
</dbReference>
<dbReference type="EMBL" id="JAHKNG010000026">
    <property type="protein sequence ID" value="MBU3031184.1"/>
    <property type="molecule type" value="Genomic_DNA"/>
</dbReference>
<evidence type="ECO:0000256" key="3">
    <source>
        <dbReference type="ARBA" id="ARBA00022679"/>
    </source>
</evidence>
<evidence type="ECO:0000256" key="1">
    <source>
        <dbReference type="ARBA" id="ARBA00006739"/>
    </source>
</evidence>
<dbReference type="Pfam" id="PF00535">
    <property type="entry name" value="Glycos_transf_2"/>
    <property type="match status" value="1"/>
</dbReference>
<keyword evidence="7" id="KW-1185">Reference proteome</keyword>
<keyword evidence="3 6" id="KW-0808">Transferase</keyword>
<feature type="compositionally biased region" description="Polar residues" evidence="4">
    <location>
        <begin position="1"/>
        <end position="13"/>
    </location>
</feature>
<evidence type="ECO:0000256" key="4">
    <source>
        <dbReference type="SAM" id="MobiDB-lite"/>
    </source>
</evidence>
<dbReference type="EC" id="2.4.-.-" evidence="6"/>
<protein>
    <submittedName>
        <fullName evidence="6">Glycosyltransferase</fullName>
        <ecNumber evidence="6">2.4.-.-</ecNumber>
    </submittedName>
</protein>
<dbReference type="GO" id="GO:0016757">
    <property type="term" value="F:glycosyltransferase activity"/>
    <property type="evidence" value="ECO:0007669"/>
    <property type="project" value="UniProtKB-KW"/>
</dbReference>
<evidence type="ECO:0000313" key="6">
    <source>
        <dbReference type="EMBL" id="MBU3031184.1"/>
    </source>
</evidence>
<feature type="domain" description="Glycosyltransferase 2-like" evidence="5">
    <location>
        <begin position="30"/>
        <end position="135"/>
    </location>
</feature>
<comment type="caution">
    <text evidence="6">The sequence shown here is derived from an EMBL/GenBank/DDBJ whole genome shotgun (WGS) entry which is preliminary data.</text>
</comment>